<reference evidence="3" key="1">
    <citation type="submission" date="2023-09" db="EMBL/GenBank/DDBJ databases">
        <title>Demequina sp. a novel bacteria isolated from Capsicum annuum.</title>
        <authorList>
            <person name="Humaira Z."/>
            <person name="Lee J."/>
            <person name="Cho D."/>
        </authorList>
    </citation>
    <scope>NUCLEOTIDE SEQUENCE</scope>
    <source>
        <strain evidence="3">PMTSA13</strain>
    </source>
</reference>
<keyword evidence="2" id="KW-0472">Membrane</keyword>
<dbReference type="Proteomes" id="UP001303408">
    <property type="component" value="Chromosome"/>
</dbReference>
<feature type="region of interest" description="Disordered" evidence="1">
    <location>
        <begin position="282"/>
        <end position="330"/>
    </location>
</feature>
<dbReference type="KEGG" id="dcp:RN607_00865"/>
<sequence>MTWNLASRLGSAAVTVAAVSVALIVIGFGTGAELLMTIGIVAGLAAAAWSILQVVRRGRHREALATFAVSYGWEFEPRTTSYSGRFSGPPFESGLRRRQEDVLRGSFSGATCATYTHVYEIDGNRTSASGAALGWAAFGDARLGSAMLSSGTRGSRVEEFQVTLVELPVDLPRIDLVPEGIGARTLKLFGGSDVDVESYEFNRRWRVVAHDPRYAHSLLDPRMIDRLTQPDVEGVALRIDGGALLMWSPGRRGTDDLARRLSLLTSVARRIPAHVVREHLEAGLGRGDDRPIPPTAPDWATTPGALTSGRWTGIEPGPPATGEGWRGLPSGDEDFDIFRIGWRR</sequence>
<keyword evidence="2" id="KW-0812">Transmembrane</keyword>
<proteinExistence type="predicted"/>
<evidence type="ECO:0000256" key="2">
    <source>
        <dbReference type="SAM" id="Phobius"/>
    </source>
</evidence>
<evidence type="ECO:0008006" key="4">
    <source>
        <dbReference type="Google" id="ProtNLM"/>
    </source>
</evidence>
<dbReference type="EMBL" id="CP134880">
    <property type="protein sequence ID" value="WNM27585.1"/>
    <property type="molecule type" value="Genomic_DNA"/>
</dbReference>
<keyword evidence="2" id="KW-1133">Transmembrane helix</keyword>
<organism evidence="3">
    <name type="scientific">Demequina capsici</name>
    <dbReference type="NCBI Taxonomy" id="3075620"/>
    <lineage>
        <taxon>Bacteria</taxon>
        <taxon>Bacillati</taxon>
        <taxon>Actinomycetota</taxon>
        <taxon>Actinomycetes</taxon>
        <taxon>Micrococcales</taxon>
        <taxon>Demequinaceae</taxon>
        <taxon>Demequina</taxon>
    </lineage>
</organism>
<name>A0AA96JAP4_9MICO</name>
<gene>
    <name evidence="3" type="ORF">RN607_00865</name>
</gene>
<dbReference type="RefSeq" id="WP_313543698.1">
    <property type="nucleotide sequence ID" value="NZ_CP134880.1"/>
</dbReference>
<accession>A0AA96JAP4</accession>
<evidence type="ECO:0000313" key="3">
    <source>
        <dbReference type="EMBL" id="WNM27585.1"/>
    </source>
</evidence>
<feature type="compositionally biased region" description="Basic and acidic residues" evidence="1">
    <location>
        <begin position="282"/>
        <end position="291"/>
    </location>
</feature>
<feature type="transmembrane region" description="Helical" evidence="2">
    <location>
        <begin position="9"/>
        <end position="28"/>
    </location>
</feature>
<feature type="transmembrane region" description="Helical" evidence="2">
    <location>
        <begin position="34"/>
        <end position="52"/>
    </location>
</feature>
<protein>
    <recommendedName>
        <fullName evidence="4">DUF3137 domain-containing protein</fullName>
    </recommendedName>
</protein>
<evidence type="ECO:0000256" key="1">
    <source>
        <dbReference type="SAM" id="MobiDB-lite"/>
    </source>
</evidence>
<dbReference type="AlphaFoldDB" id="A0AA96JAP4"/>